<reference evidence="1 2" key="1">
    <citation type="submission" date="2016-06" db="EMBL/GenBank/DDBJ databases">
        <authorList>
            <consortium name="Pathogen Informatics"/>
        </authorList>
    </citation>
    <scope>NUCLEOTIDE SEQUENCE [LARGE SCALE GENOMIC DNA]</scope>
    <source>
        <strain evidence="1">PmlGA01</strain>
    </source>
</reference>
<proteinExistence type="predicted"/>
<organism evidence="1 2">
    <name type="scientific">Plasmodium malariae</name>
    <dbReference type="NCBI Taxonomy" id="5858"/>
    <lineage>
        <taxon>Eukaryota</taxon>
        <taxon>Sar</taxon>
        <taxon>Alveolata</taxon>
        <taxon>Apicomplexa</taxon>
        <taxon>Aconoidasida</taxon>
        <taxon>Haemosporida</taxon>
        <taxon>Plasmodiidae</taxon>
        <taxon>Plasmodium</taxon>
        <taxon>Plasmodium (Plasmodium)</taxon>
    </lineage>
</organism>
<dbReference type="Proteomes" id="UP000219799">
    <property type="component" value="Chromosome 14"/>
</dbReference>
<evidence type="ECO:0000313" key="2">
    <source>
        <dbReference type="Proteomes" id="UP000219799"/>
    </source>
</evidence>
<dbReference type="EMBL" id="LT594502">
    <property type="protein sequence ID" value="SBT80740.1"/>
    <property type="molecule type" value="Genomic_DNA"/>
</dbReference>
<name>A0A1C3L2E8_PLAMA</name>
<accession>A0A1C3L2E8</accession>
<dbReference type="AlphaFoldDB" id="A0A1C3L2E8"/>
<sequence>MCHKNVLEYLFYCFFQKDDFFMFSLYELIKQCIKHIFTHVEDKYLLYCIFVKNILITDSFCMKTFYIKKFIELFYKSDNNYLYFIINKEYYRLKTYFDKHKESQIIKNRPVYCSRHSDINVDNFICVNNMMEGRKELINEQYFQYLRNQLLEIHKSEEIWYNHITYKKEENIFFNYKIVKMEIEKYGGRNTCELEEMKVEKYYLYNFHCIEKIIYLELYTLCTLRKYEHIEIVNYKNDYFYQLCGDFLLNVKTLKNFLYFSNDEVILSILSFICENKYLNICDLYLFLTFLTTSITNITRTNRDLKKQNLECLNKSFIPLMKSHRQVDHSFSAFLLKLCYISINCNSNITEKNKMNLLNNTNTNGSSSNNMTFINVHSLKLFVKEDVLSCNFFNHLNKFSDIGNNIRGNNTYLTNYINYLLSDNCKYNMSRNIYLYILENFINKIKKESIVKLTRHKDIENSEMITSISIRR</sequence>
<evidence type="ECO:0000313" key="1">
    <source>
        <dbReference type="EMBL" id="SBT80740.1"/>
    </source>
</evidence>
<protein>
    <submittedName>
        <fullName evidence="1">Uncharacterized protein</fullName>
    </submittedName>
</protein>
<dbReference type="VEuPathDB" id="PlasmoDB:PmUG01_14038000"/>
<gene>
    <name evidence="1" type="primary">PmlGA01_140023400</name>
    <name evidence="1" type="ORF">PMLGA01_140023400</name>
</gene>